<accession>A0A285PSC0</accession>
<organism evidence="10 11">
    <name type="scientific">Anaerobutyricum hallii</name>
    <dbReference type="NCBI Taxonomy" id="39488"/>
    <lineage>
        <taxon>Bacteria</taxon>
        <taxon>Bacillati</taxon>
        <taxon>Bacillota</taxon>
        <taxon>Clostridia</taxon>
        <taxon>Lachnospirales</taxon>
        <taxon>Lachnospiraceae</taxon>
        <taxon>Anaerobutyricum</taxon>
    </lineage>
</organism>
<dbReference type="PANTHER" id="PTHR36108">
    <property type="entry name" value="COLOSSIN-B-RELATED"/>
    <property type="match status" value="1"/>
</dbReference>
<feature type="compositionally biased region" description="Acidic residues" evidence="6">
    <location>
        <begin position="162"/>
        <end position="175"/>
    </location>
</feature>
<feature type="region of interest" description="Disordered" evidence="6">
    <location>
        <begin position="2036"/>
        <end position="2065"/>
    </location>
</feature>
<feature type="chain" id="PRO_5012470687" evidence="8">
    <location>
        <begin position="33"/>
        <end position="2097"/>
    </location>
</feature>
<comment type="similarity">
    <text evidence="1">Belongs to the serine-aspartate repeat-containing protein (SDr) family.</text>
</comment>
<feature type="signal peptide" evidence="8">
    <location>
        <begin position="1"/>
        <end position="32"/>
    </location>
</feature>
<keyword evidence="7" id="KW-1133">Transmembrane helix</keyword>
<feature type="domain" description="Gram-positive cocci surface proteins LPxTG" evidence="9">
    <location>
        <begin position="2062"/>
        <end position="2097"/>
    </location>
</feature>
<dbReference type="Gene3D" id="2.60.40.10">
    <property type="entry name" value="Immunoglobulins"/>
    <property type="match status" value="14"/>
</dbReference>
<keyword evidence="7" id="KW-0472">Membrane</keyword>
<gene>
    <name evidence="10" type="ORF">EHLA_1458</name>
</gene>
<dbReference type="InterPro" id="IPR046751">
    <property type="entry name" value="TED_2"/>
</dbReference>
<feature type="transmembrane region" description="Helical" evidence="7">
    <location>
        <begin position="2071"/>
        <end position="2091"/>
    </location>
</feature>
<evidence type="ECO:0000256" key="2">
    <source>
        <dbReference type="ARBA" id="ARBA00022512"/>
    </source>
</evidence>
<dbReference type="Pfam" id="PF20610">
    <property type="entry name" value="TED_2"/>
    <property type="match status" value="1"/>
</dbReference>
<keyword evidence="4 8" id="KW-0732">Signal</keyword>
<evidence type="ECO:0000256" key="5">
    <source>
        <dbReference type="ARBA" id="ARBA00023088"/>
    </source>
</evidence>
<dbReference type="SUPFAM" id="SSF117074">
    <property type="entry name" value="Hypothetical protein PA1324"/>
    <property type="match status" value="1"/>
</dbReference>
<sequence length="2097" mass="231326">MKKKGNFRKVVSGLLAGMTMLSTVLSPMTAYAAEIQPEEKPPLYEEVKELLDEDEVVTAKDYEIEIGSVFDVKSDYTGLEIKDDNKVKVTFEEAKNEKNEDFTTDHADTYKAVYYVEPVNQEHPKYQISRKLIVREKETEAQTETAGSEAVTESETAGSEQQTEEAEDSEADSEVTDIDADEFDDLVEQAQNQDTYDEESGLELHDVLEQAGDEGVDLDAMEEGEIATFEAVSAYSARSTQQVTIEKGPLYRYADYNLGTYLTEPYYISYGSVRATAYCVQPAKAGPGSGNYTITKIGDNQALAKVCYYGTDAAGSESFFANKHTDFSEGKRFIIIHMAASYANGSSDAFYGTNTTGEALAKELYNYCVNKPEIPDVAMSFSKPNVKAYVDGNVQRTENIKFNASSQQKITMDLPKGVKLHNVSTGNVSAAGASVTIGGGTTFYLSAPLTQTKDVNATFSAKMKGSITKDYSAYKLTTNASVQDLAFVFGEGVADEKYVSLKVSWIEQATIEIVKKDDTADVNLAGAVFGVYSDEACTKLITQMPATDKNGKSSVTIIKTQDTVYLKEITAPKGYVVNATATNVKLVASKTSAVTVENKEQLAELTIYKEGQVLTGADVSENGTVFQYENRRQKNAVYNVYAGADIVTAYGTKVYSKGDLVKENLTTGENGSVTLKNLHLGTYVVKETKAPDSFYNGSEEKSVTLTYAGQNKEVVFADVTFNNERQKADVSVVKQDKDTKKPLKGGIFALYASDDIRNADGSVVVKKGTLIEKVTTGADGTAKFTVDLPIGYSYSVKENQAPEGYVRNTEDVYTFKFSYTNDKEATVSFAHTFSNDRVTAKINLYKVDKETGKAVPQGDATLKGAVYGLYAREDIVHPDGATGTIYKAGEQVASLTIDDKGQASVNGLYLGKYYVKEITPPTGYLADAEEHDLTCGYEGDMTAEVKRECTSSEQVIKQPFQIIKAANNGKTDADLLSGAGFTVYLKSSLTKKADGSYDFDSAKPVVSGENGATEIFTDEKGYACSIPLPFGSYIVRETTTPHNYKPVDDFEVNITEHHPNEPQIWRVLLDEEFKAKLKIVKKDDETKKSVLIAGTEFKVYDLDNKKYVEQVTTYPVTTTHKSYFTDSQGYLIMPKNLKIGHYRIEEVNAPEGYTINKNYVEIAVDANTAYQMDSESGDAIITVDYENHPVKGKLVIYKKGEMLTGYKKDFVYEERYLKGASFNVYAAENIYTPDYQKDENGNRQLIYAKDALVTTVTTGEDGKAVADNLPLGSYYVVEKTAPEGFVLNHDRSDVAFVYADQDTPVIEQEVTVGDDRQKVAIQVEKQDAENGATVAGAVFGIYNKEDIKADGKVIVKADTLLQKMTSDNDGLAACTLDLPLGQYYVKELKAPVGFVSSDEILNLDASYQGQDVKTVKLKTVKKNQPTTVEITKSDVTTGVELDGAKLTVLDKEGNVVDQWTSVKDQPHVIKRLTVGEEYTIREEMAPYGYLKATDVKFTLEDTAEIQKVEMKDEVPTGLLIINKNGEFLDKVTLLDNVKGTVEHLFEYVTGSLTDVTFDVFAAEDIKAADGVSEDYFKADEKVGTITTDSNGIAQMGDLPAGKYYVKEVKTAHGYVLDKEPRYVDLSYRDQNTPVITYDEKWQNARQKVKVTVLKKEKDTERVLAGGVFGLYTSEDIKNAKGEVLLEKDSLIEQRVTDEKGQITFTADLPVDGKYYVKEIFAPDGFVTTEEVQEFTFEYAGEDQAEVSYDFTFENQPTTVELSKTDLTTGKELPGAHLKVTDSDGNTVDEWTSTEESHLIKELVVGKEYTMTETKPADGYVTAESITFTVENTAEIQKVEMKDDVTKVEISKTDITGETEIPGAKLTILDKDDQVVESWTSTEEAHYIEKLPIGKYTLREEQAPKGYLLTADVTFEVKDTGEIQKVAMKDDTAKGKVILNKTDKSSGEPLKGVEFELRDSKGKVLETLKTDAAGHAESKLYEIATFKNGKYDTAIKYYLVETKTLDGYTLDQTKHEVTFAYANDSTPVVEVTFNLTNEKPEVPETPNTPDTPQSHEETKVSNAPKTGDSTNIWLPILLLVISTGGMAGLYICRKRKNK</sequence>
<dbReference type="InterPro" id="IPR019931">
    <property type="entry name" value="LPXTG_anchor"/>
</dbReference>
<dbReference type="SUPFAM" id="SSF49478">
    <property type="entry name" value="Cna protein B-type domain"/>
    <property type="match status" value="1"/>
</dbReference>
<dbReference type="RefSeq" id="WP_096240016.1">
    <property type="nucleotide sequence ID" value="NZ_LT907978.1"/>
</dbReference>
<feature type="region of interest" description="Disordered" evidence="6">
    <location>
        <begin position="137"/>
        <end position="175"/>
    </location>
</feature>
<dbReference type="KEGG" id="ehl:EHLA_1458"/>
<evidence type="ECO:0000259" key="9">
    <source>
        <dbReference type="PROSITE" id="PS50847"/>
    </source>
</evidence>
<keyword evidence="2" id="KW-0134">Cell wall</keyword>
<name>A0A285PSC0_9FIRM</name>
<dbReference type="PROSITE" id="PS50847">
    <property type="entry name" value="GRAM_POS_ANCHORING"/>
    <property type="match status" value="1"/>
</dbReference>
<dbReference type="InterPro" id="IPR041033">
    <property type="entry name" value="SpaA_PFL_dom_1"/>
</dbReference>
<evidence type="ECO:0000256" key="1">
    <source>
        <dbReference type="ARBA" id="ARBA00007257"/>
    </source>
</evidence>
<dbReference type="NCBIfam" id="TIGR01167">
    <property type="entry name" value="LPXTG_anchor"/>
    <property type="match status" value="1"/>
</dbReference>
<evidence type="ECO:0000256" key="8">
    <source>
        <dbReference type="SAM" id="SignalP"/>
    </source>
</evidence>
<keyword evidence="5" id="KW-0572">Peptidoglycan-anchor</keyword>
<evidence type="ECO:0000313" key="11">
    <source>
        <dbReference type="Proteomes" id="UP000217549"/>
    </source>
</evidence>
<evidence type="ECO:0000256" key="3">
    <source>
        <dbReference type="ARBA" id="ARBA00022525"/>
    </source>
</evidence>
<evidence type="ECO:0000313" key="10">
    <source>
        <dbReference type="EMBL" id="SOB72177.1"/>
    </source>
</evidence>
<evidence type="ECO:0000256" key="6">
    <source>
        <dbReference type="SAM" id="MobiDB-lite"/>
    </source>
</evidence>
<evidence type="ECO:0000256" key="7">
    <source>
        <dbReference type="SAM" id="Phobius"/>
    </source>
</evidence>
<dbReference type="PANTHER" id="PTHR36108:SF13">
    <property type="entry name" value="COLOSSIN-B-RELATED"/>
    <property type="match status" value="1"/>
</dbReference>
<feature type="compositionally biased region" description="Polar residues" evidence="6">
    <location>
        <begin position="142"/>
        <end position="158"/>
    </location>
</feature>
<keyword evidence="7" id="KW-0812">Transmembrane</keyword>
<dbReference type="InterPro" id="IPR013783">
    <property type="entry name" value="Ig-like_fold"/>
</dbReference>
<reference evidence="11" key="1">
    <citation type="submission" date="2017-09" db="EMBL/GenBank/DDBJ databases">
        <authorList>
            <person name="Shetty A S."/>
        </authorList>
    </citation>
    <scope>NUCLEOTIDE SEQUENCE [LARGE SCALE GENOMIC DNA]</scope>
</reference>
<proteinExistence type="inferred from homology"/>
<protein>
    <submittedName>
        <fullName evidence="10">LPXTG_anchor: LPXTG cell wall anchor domain</fullName>
    </submittedName>
</protein>
<dbReference type="Proteomes" id="UP000217549">
    <property type="component" value="Chromosome I"/>
</dbReference>
<keyword evidence="11" id="KW-1185">Reference proteome</keyword>
<dbReference type="EMBL" id="LT907978">
    <property type="protein sequence ID" value="SOB72177.1"/>
    <property type="molecule type" value="Genomic_DNA"/>
</dbReference>
<keyword evidence="3" id="KW-0964">Secreted</keyword>
<evidence type="ECO:0000256" key="4">
    <source>
        <dbReference type="ARBA" id="ARBA00022729"/>
    </source>
</evidence>
<dbReference type="Pfam" id="PF17802">
    <property type="entry name" value="SpaA"/>
    <property type="match status" value="14"/>
</dbReference>